<name>A1RCS1_PAEAT</name>
<accession>A1RCS1</accession>
<dbReference type="EMBL" id="CP000475">
    <property type="protein sequence ID" value="ABM10568.1"/>
    <property type="molecule type" value="Genomic_DNA"/>
</dbReference>
<proteinExistence type="predicted"/>
<dbReference type="HOGENOM" id="CLU_2230900_0_0_11"/>
<feature type="region of interest" description="Disordered" evidence="1">
    <location>
        <begin position="1"/>
        <end position="23"/>
    </location>
</feature>
<reference evidence="2 3" key="1">
    <citation type="journal article" date="2006" name="PLoS Genet.">
        <title>Secrets of soil survival revealed by the genome sequence of Arthrobacter aurescens TC1.</title>
        <authorList>
            <person name="Mongodin E.F."/>
            <person name="Shapir N."/>
            <person name="Daugherty S.C."/>
            <person name="DeBoy R.T."/>
            <person name="Emerson J.B."/>
            <person name="Shvartzbeyn A."/>
            <person name="Radune D."/>
            <person name="Vamathevan J."/>
            <person name="Riggs F."/>
            <person name="Grinberg V."/>
            <person name="Khouri H."/>
            <person name="Wackett L.P."/>
            <person name="Nelson K.E."/>
            <person name="Sadowsky M.J."/>
        </authorList>
    </citation>
    <scope>NUCLEOTIDE SEQUENCE [LARGE SCALE GENOMIC DNA]</scope>
    <source>
        <strain evidence="2 3">TC1</strain>
    </source>
</reference>
<dbReference type="AlphaFoldDB" id="A1RCS1"/>
<dbReference type="Proteomes" id="UP000000637">
    <property type="component" value="Plasmid pTC1"/>
</dbReference>
<feature type="compositionally biased region" description="Polar residues" evidence="1">
    <location>
        <begin position="9"/>
        <end position="20"/>
    </location>
</feature>
<sequence>MQGIPAPTSPLQLKTTTQPVQARGLRARQTATMTLSSGILKGIVSAAKALFVASSLSVPNTWMPDGGSRVTESGRDALIPPELRILPSLGRQAGTDHIIRSAASV</sequence>
<protein>
    <submittedName>
        <fullName evidence="2">Uncharacterized protein</fullName>
    </submittedName>
</protein>
<evidence type="ECO:0000313" key="3">
    <source>
        <dbReference type="Proteomes" id="UP000000637"/>
    </source>
</evidence>
<organism evidence="2 3">
    <name type="scientific">Paenarthrobacter aurescens (strain TC1)</name>
    <dbReference type="NCBI Taxonomy" id="290340"/>
    <lineage>
        <taxon>Bacteria</taxon>
        <taxon>Bacillati</taxon>
        <taxon>Actinomycetota</taxon>
        <taxon>Actinomycetes</taxon>
        <taxon>Micrococcales</taxon>
        <taxon>Micrococcaceae</taxon>
        <taxon>Paenarthrobacter</taxon>
    </lineage>
</organism>
<geneLocation type="plasmid" evidence="2 3">
    <name>pTC1</name>
</geneLocation>
<dbReference type="KEGG" id="aau:AAur_pTC10161"/>
<keyword evidence="2" id="KW-0614">Plasmid</keyword>
<gene>
    <name evidence="2" type="ordered locus">AAur_pTC10161</name>
</gene>
<evidence type="ECO:0000313" key="2">
    <source>
        <dbReference type="EMBL" id="ABM10568.1"/>
    </source>
</evidence>
<evidence type="ECO:0000256" key="1">
    <source>
        <dbReference type="SAM" id="MobiDB-lite"/>
    </source>
</evidence>
<keyword evidence="3" id="KW-1185">Reference proteome</keyword>